<dbReference type="CDD" id="cd00158">
    <property type="entry name" value="RHOD"/>
    <property type="match status" value="1"/>
</dbReference>
<proteinExistence type="predicted"/>
<dbReference type="InterPro" id="IPR036873">
    <property type="entry name" value="Rhodanese-like_dom_sf"/>
</dbReference>
<dbReference type="GO" id="GO:0004792">
    <property type="term" value="F:thiosulfate-cyanide sulfurtransferase activity"/>
    <property type="evidence" value="ECO:0007669"/>
    <property type="project" value="UniProtKB-EC"/>
</dbReference>
<organism evidence="2 3">
    <name type="scientific">Modestobacter italicus (strain DSM 44449 / CECT 9708 / BC 501)</name>
    <dbReference type="NCBI Taxonomy" id="2732864"/>
    <lineage>
        <taxon>Bacteria</taxon>
        <taxon>Bacillati</taxon>
        <taxon>Actinomycetota</taxon>
        <taxon>Actinomycetes</taxon>
        <taxon>Geodermatophilales</taxon>
        <taxon>Geodermatophilaceae</taxon>
        <taxon>Modestobacter</taxon>
    </lineage>
</organism>
<dbReference type="AlphaFoldDB" id="I4EUH3"/>
<dbReference type="EMBL" id="FO203431">
    <property type="protein sequence ID" value="CCH87036.1"/>
    <property type="molecule type" value="Genomic_DNA"/>
</dbReference>
<dbReference type="Gene3D" id="3.40.250.10">
    <property type="entry name" value="Rhodanese-like domain"/>
    <property type="match status" value="1"/>
</dbReference>
<protein>
    <submittedName>
        <fullName evidence="2">Thiosulfate sulfurtransferase</fullName>
        <ecNumber evidence="2">2.8.1.1</ecNumber>
    </submittedName>
</protein>
<dbReference type="InterPro" id="IPR050229">
    <property type="entry name" value="GlpE_sulfurtransferase"/>
</dbReference>
<dbReference type="Proteomes" id="UP000006461">
    <property type="component" value="Chromosome"/>
</dbReference>
<dbReference type="SUPFAM" id="SSF52821">
    <property type="entry name" value="Rhodanese/Cell cycle control phosphatase"/>
    <property type="match status" value="1"/>
</dbReference>
<dbReference type="PANTHER" id="PTHR43031:SF16">
    <property type="entry name" value="OXIDOREDUCTASE"/>
    <property type="match status" value="1"/>
</dbReference>
<feature type="domain" description="Rhodanese" evidence="1">
    <location>
        <begin position="87"/>
        <end position="162"/>
    </location>
</feature>
<dbReference type="eggNOG" id="COG0607">
    <property type="taxonomic scope" value="Bacteria"/>
</dbReference>
<name>I4EUH3_MODI5</name>
<dbReference type="PANTHER" id="PTHR43031">
    <property type="entry name" value="FAD-DEPENDENT OXIDOREDUCTASE"/>
    <property type="match status" value="1"/>
</dbReference>
<dbReference type="PATRIC" id="fig|477641.3.peg.1509"/>
<dbReference type="InterPro" id="IPR001763">
    <property type="entry name" value="Rhodanese-like_dom"/>
</dbReference>
<accession>I4EUH3</accession>
<evidence type="ECO:0000259" key="1">
    <source>
        <dbReference type="PROSITE" id="PS50206"/>
    </source>
</evidence>
<evidence type="ECO:0000313" key="2">
    <source>
        <dbReference type="EMBL" id="CCH87036.1"/>
    </source>
</evidence>
<dbReference type="EC" id="2.8.1.1" evidence="2"/>
<reference evidence="2 3" key="1">
    <citation type="journal article" date="2012" name="J. Bacteriol.">
        <title>Genome Sequence of Radiation-Resistant Modestobacter marinus Strain BC501, a Representative Actinobacterium That Thrives on Calcareous Stone Surfaces.</title>
        <authorList>
            <person name="Normand P."/>
            <person name="Gury J."/>
            <person name="Pujic P."/>
            <person name="Chouaia B."/>
            <person name="Crotti E."/>
            <person name="Brusetti L."/>
            <person name="Daffonchio D."/>
            <person name="Vacherie B."/>
            <person name="Barbe V."/>
            <person name="Medigue C."/>
            <person name="Calteau A."/>
            <person name="Ghodhbane-Gtari F."/>
            <person name="Essoussi I."/>
            <person name="Nouioui I."/>
            <person name="Abbassi-Ghozzi I."/>
            <person name="Gtari M."/>
        </authorList>
    </citation>
    <scope>NUCLEOTIDE SEQUENCE [LARGE SCALE GENOMIC DNA]</scope>
    <source>
        <strain evidence="3">BC 501</strain>
    </source>
</reference>
<dbReference type="Pfam" id="PF00581">
    <property type="entry name" value="Rhodanese"/>
    <property type="match status" value="1"/>
</dbReference>
<dbReference type="KEGG" id="mmar:MODMU_1592"/>
<keyword evidence="3" id="KW-1185">Reference proteome</keyword>
<keyword evidence="2" id="KW-0808">Transferase</keyword>
<sequence length="165" mass="16720">MKAAAPPSTTDLRGVSRRTSRRPFSVTVVAIGPATAACAGAEPGTSTARSDTAAAADAATVTSLPPAAFATILADDDVLVINVHVPDEGSIPGTDAAIPFDEVRGRSTDLPQDLGTPVAVYCKSGRMSAQAVDALRDLGYTDVVELRGGMDARAADGRELLLAAG</sequence>
<gene>
    <name evidence="2" type="primary">pspE</name>
    <name evidence="2" type="ordered locus">MODMU_1592</name>
</gene>
<dbReference type="HOGENOM" id="CLU_089574_1_2_11"/>
<evidence type="ECO:0000313" key="3">
    <source>
        <dbReference type="Proteomes" id="UP000006461"/>
    </source>
</evidence>
<dbReference type="STRING" id="477641.MODMU_1592"/>
<dbReference type="OMA" id="LAVYCRT"/>
<dbReference type="SMART" id="SM00450">
    <property type="entry name" value="RHOD"/>
    <property type="match status" value="1"/>
</dbReference>
<dbReference type="PROSITE" id="PS50206">
    <property type="entry name" value="RHODANESE_3"/>
    <property type="match status" value="1"/>
</dbReference>